<keyword evidence="3 12" id="KW-0479">Metal-binding</keyword>
<dbReference type="SMART" id="SM00868">
    <property type="entry name" value="zf-AD"/>
    <property type="match status" value="1"/>
</dbReference>
<dbReference type="SMART" id="SM00355">
    <property type="entry name" value="ZnF_C2H2"/>
    <property type="match status" value="9"/>
</dbReference>
<dbReference type="Proteomes" id="UP000075880">
    <property type="component" value="Unassembled WGS sequence"/>
</dbReference>
<feature type="domain" description="C2H2-type" evidence="13">
    <location>
        <begin position="318"/>
        <end position="345"/>
    </location>
</feature>
<evidence type="ECO:0000256" key="4">
    <source>
        <dbReference type="ARBA" id="ARBA00022737"/>
    </source>
</evidence>
<feature type="domain" description="ZAD" evidence="14">
    <location>
        <begin position="10"/>
        <end position="85"/>
    </location>
</feature>
<feature type="domain" description="C2H2-type" evidence="13">
    <location>
        <begin position="411"/>
        <end position="433"/>
    </location>
</feature>
<feature type="domain" description="C2H2-type" evidence="13">
    <location>
        <begin position="440"/>
        <end position="467"/>
    </location>
</feature>
<feature type="binding site" evidence="12">
    <location>
        <position position="15"/>
    </location>
    <ligand>
        <name>Zn(2+)</name>
        <dbReference type="ChEBI" id="CHEBI:29105"/>
    </ligand>
</feature>
<dbReference type="InterPro" id="IPR012934">
    <property type="entry name" value="Znf_AD"/>
</dbReference>
<dbReference type="Pfam" id="PF07776">
    <property type="entry name" value="zf-AD"/>
    <property type="match status" value="1"/>
</dbReference>
<dbReference type="InterPro" id="IPR050888">
    <property type="entry name" value="ZnF_C2H2-type_TF"/>
</dbReference>
<keyword evidence="5 11" id="KW-0863">Zinc-finger</keyword>
<dbReference type="FunFam" id="3.30.160.60:FF:001370">
    <property type="entry name" value="Zinc finger protein"/>
    <property type="match status" value="1"/>
</dbReference>
<evidence type="ECO:0008006" key="17">
    <source>
        <dbReference type="Google" id="ProtNLM"/>
    </source>
</evidence>
<keyword evidence="8" id="KW-0238">DNA-binding</keyword>
<dbReference type="SUPFAM" id="SSF57716">
    <property type="entry name" value="Glucocorticoid receptor-like (DNA-binding domain)"/>
    <property type="match status" value="1"/>
</dbReference>
<evidence type="ECO:0000256" key="3">
    <source>
        <dbReference type="ARBA" id="ARBA00022723"/>
    </source>
</evidence>
<keyword evidence="16" id="KW-1185">Reference proteome</keyword>
<feature type="domain" description="C2H2-type" evidence="13">
    <location>
        <begin position="467"/>
        <end position="495"/>
    </location>
</feature>
<comment type="similarity">
    <text evidence="2">Belongs to the krueppel C2H2-type zinc-finger protein family.</text>
</comment>
<evidence type="ECO:0000256" key="7">
    <source>
        <dbReference type="ARBA" id="ARBA00023015"/>
    </source>
</evidence>
<evidence type="ECO:0000259" key="13">
    <source>
        <dbReference type="PROSITE" id="PS50157"/>
    </source>
</evidence>
<feature type="domain" description="C2H2-type" evidence="13">
    <location>
        <begin position="348"/>
        <end position="375"/>
    </location>
</feature>
<evidence type="ECO:0000256" key="11">
    <source>
        <dbReference type="PROSITE-ProRule" id="PRU00042"/>
    </source>
</evidence>
<keyword evidence="7" id="KW-0805">Transcription regulation</keyword>
<comment type="subcellular location">
    <subcellularLocation>
        <location evidence="1">Nucleus</location>
    </subcellularLocation>
</comment>
<evidence type="ECO:0000256" key="2">
    <source>
        <dbReference type="ARBA" id="ARBA00006991"/>
    </source>
</evidence>
<evidence type="ECO:0000259" key="14">
    <source>
        <dbReference type="PROSITE" id="PS51915"/>
    </source>
</evidence>
<dbReference type="GO" id="GO:0003690">
    <property type="term" value="F:double-stranded DNA binding"/>
    <property type="evidence" value="ECO:0007669"/>
    <property type="project" value="UniProtKB-ARBA"/>
</dbReference>
<dbReference type="SUPFAM" id="SSF57667">
    <property type="entry name" value="beta-beta-alpha zinc fingers"/>
    <property type="match status" value="4"/>
</dbReference>
<feature type="domain" description="C2H2-type" evidence="13">
    <location>
        <begin position="524"/>
        <end position="552"/>
    </location>
</feature>
<sequence>MEEKTVDNNQQCRLCLDYIKQLLPIFGQVGNEGNIAQLLQAHLHLQVNEDQQLPKHICISCLETVEAFDKFYVNVAQNQSFLVQNEGATVGILVRNDEYVEHDNDMTCEEVVLGKPVELHGSYMLHCAAKEDPPSNPPSYDEVQQNKRAQLISSVATIQPAGKTLAEDDCFIEKATVEPEPNDGEESKTLPEDVVIEEEANDDEDNVSEWEIDGNGTIAPTDDEAGFLVRVSKFKYPRMIRDGKLIVRGEELDKCLEQFYGLTCDVCKETRSTIETLSEHYRKVHHVEGGYVVCCGRKIEKRLLMAMHMAKHLEPEAFECPVCKKMMTSPRILRFHIKNHLPEEERPLKCDLCPRRFSYVSGLLTHASTHRTENKSNQAYHICDTCGRAYRTRSRLMDHILASHTGPSQCVRCETCGKQFSSKSNLNYHMTTHEPNLHQEQCEHCGKWLKNKICLRKHMQQHSDLRYQCSCCDYSTTNGQSMQSHLRVQHSDEKPHVCPECGKAFKLRCNLRSHMPQHTGERNFKCEFCSRQFVSNSNYYSHRKRIHFEEMELKKRQKELKERETRIKLKKQ</sequence>
<dbReference type="Gene3D" id="3.40.1800.20">
    <property type="match status" value="1"/>
</dbReference>
<protein>
    <recommendedName>
        <fullName evidence="17">Transcription factor grauzone</fullName>
    </recommendedName>
</protein>
<dbReference type="PROSITE" id="PS00028">
    <property type="entry name" value="ZINC_FINGER_C2H2_1"/>
    <property type="match status" value="7"/>
</dbReference>
<dbReference type="FunFam" id="3.30.160.60:FF:000110">
    <property type="entry name" value="Zinc finger protein-like"/>
    <property type="match status" value="1"/>
</dbReference>
<keyword evidence="10" id="KW-0539">Nucleus</keyword>
<dbReference type="PROSITE" id="PS50157">
    <property type="entry name" value="ZINC_FINGER_C2H2_2"/>
    <property type="match status" value="8"/>
</dbReference>
<keyword evidence="6 12" id="KW-0862">Zinc</keyword>
<keyword evidence="9" id="KW-0804">Transcription</keyword>
<evidence type="ECO:0000256" key="12">
    <source>
        <dbReference type="PROSITE-ProRule" id="PRU01263"/>
    </source>
</evidence>
<feature type="binding site" evidence="12">
    <location>
        <position position="12"/>
    </location>
    <ligand>
        <name>Zn(2+)</name>
        <dbReference type="ChEBI" id="CHEBI:29105"/>
    </ligand>
</feature>
<proteinExistence type="inferred from homology"/>
<evidence type="ECO:0000256" key="1">
    <source>
        <dbReference type="ARBA" id="ARBA00004123"/>
    </source>
</evidence>
<evidence type="ECO:0000256" key="10">
    <source>
        <dbReference type="ARBA" id="ARBA00023242"/>
    </source>
</evidence>
<dbReference type="EnsemblMetazoa" id="ENSAATROPT013008">
    <property type="protein sequence ID" value="ENSAATROPP011815"/>
    <property type="gene ID" value="ENSAATROPG010584"/>
</dbReference>
<keyword evidence="4" id="KW-0677">Repeat</keyword>
<dbReference type="InterPro" id="IPR036236">
    <property type="entry name" value="Znf_C2H2_sf"/>
</dbReference>
<evidence type="ECO:0000256" key="6">
    <source>
        <dbReference type="ARBA" id="ARBA00022833"/>
    </source>
</evidence>
<feature type="domain" description="C2H2-type" evidence="13">
    <location>
        <begin position="496"/>
        <end position="523"/>
    </location>
</feature>
<reference evidence="15" key="1">
    <citation type="submission" date="2024-04" db="UniProtKB">
        <authorList>
            <consortium name="EnsemblMetazoa"/>
        </authorList>
    </citation>
    <scope>IDENTIFICATION</scope>
    <source>
        <strain evidence="15">EBRO</strain>
    </source>
</reference>
<dbReference type="Gene3D" id="3.30.160.60">
    <property type="entry name" value="Classic Zinc Finger"/>
    <property type="match status" value="6"/>
</dbReference>
<dbReference type="Pfam" id="PF00096">
    <property type="entry name" value="zf-C2H2"/>
    <property type="match status" value="3"/>
</dbReference>
<dbReference type="InterPro" id="IPR013087">
    <property type="entry name" value="Znf_C2H2_type"/>
</dbReference>
<dbReference type="GO" id="GO:0005634">
    <property type="term" value="C:nucleus"/>
    <property type="evidence" value="ECO:0007669"/>
    <property type="project" value="UniProtKB-SubCell"/>
</dbReference>
<dbReference type="AlphaFoldDB" id="A0AAG5DLL4"/>
<evidence type="ECO:0000256" key="5">
    <source>
        <dbReference type="ARBA" id="ARBA00022771"/>
    </source>
</evidence>
<dbReference type="GO" id="GO:0008270">
    <property type="term" value="F:zinc ion binding"/>
    <property type="evidence" value="ECO:0007669"/>
    <property type="project" value="UniProtKB-UniRule"/>
</dbReference>
<organism evidence="15 16">
    <name type="scientific">Anopheles atroparvus</name>
    <name type="common">European mosquito</name>
    <dbReference type="NCBI Taxonomy" id="41427"/>
    <lineage>
        <taxon>Eukaryota</taxon>
        <taxon>Metazoa</taxon>
        <taxon>Ecdysozoa</taxon>
        <taxon>Arthropoda</taxon>
        <taxon>Hexapoda</taxon>
        <taxon>Insecta</taxon>
        <taxon>Pterygota</taxon>
        <taxon>Neoptera</taxon>
        <taxon>Endopterygota</taxon>
        <taxon>Diptera</taxon>
        <taxon>Nematocera</taxon>
        <taxon>Culicoidea</taxon>
        <taxon>Culicidae</taxon>
        <taxon>Anophelinae</taxon>
        <taxon>Anopheles</taxon>
    </lineage>
</organism>
<dbReference type="PROSITE" id="PS51915">
    <property type="entry name" value="ZAD"/>
    <property type="match status" value="1"/>
</dbReference>
<feature type="binding site" evidence="12">
    <location>
        <position position="58"/>
    </location>
    <ligand>
        <name>Zn(2+)</name>
        <dbReference type="ChEBI" id="CHEBI:29105"/>
    </ligand>
</feature>
<feature type="binding site" evidence="12">
    <location>
        <position position="61"/>
    </location>
    <ligand>
        <name>Zn(2+)</name>
        <dbReference type="ChEBI" id="CHEBI:29105"/>
    </ligand>
</feature>
<dbReference type="PANTHER" id="PTHR24406">
    <property type="entry name" value="TRANSCRIPTIONAL REPRESSOR CTCFL-RELATED"/>
    <property type="match status" value="1"/>
</dbReference>
<name>A0AAG5DLL4_ANOAO</name>
<evidence type="ECO:0000313" key="16">
    <source>
        <dbReference type="Proteomes" id="UP000075880"/>
    </source>
</evidence>
<evidence type="ECO:0000256" key="8">
    <source>
        <dbReference type="ARBA" id="ARBA00023125"/>
    </source>
</evidence>
<accession>A0AAG5DLL4</accession>
<evidence type="ECO:0000313" key="15">
    <source>
        <dbReference type="EnsemblMetazoa" id="ENSAATROPP011815"/>
    </source>
</evidence>
<evidence type="ECO:0000256" key="9">
    <source>
        <dbReference type="ARBA" id="ARBA00023163"/>
    </source>
</evidence>
<feature type="domain" description="C2H2-type" evidence="13">
    <location>
        <begin position="381"/>
        <end position="409"/>
    </location>
</feature>